<proteinExistence type="predicted"/>
<feature type="non-terminal residue" evidence="2">
    <location>
        <position position="195"/>
    </location>
</feature>
<sequence length="195" mass="21780">MKLEALQGFLRVNPQNTVNDVSLQGKAKRQRRKKKRQSALSSARSAARQKVSGARQAVRQKASSIQVPARVAEIRQKRQMNGGSIKNAIGGMEMSVSDMINGMYSLNEQTHVMPDGTIMAGASHGAQLNAPGGRAARKAARELKRKARQAKKADRKKKTADRRTKRSTRRDEKLDARLARQKSREDRKANRLARR</sequence>
<protein>
    <submittedName>
        <fullName evidence="2">Uncharacterized protein</fullName>
    </submittedName>
</protein>
<feature type="region of interest" description="Disordered" evidence="1">
    <location>
        <begin position="22"/>
        <end position="66"/>
    </location>
</feature>
<feature type="compositionally biased region" description="Low complexity" evidence="1">
    <location>
        <begin position="38"/>
        <end position="50"/>
    </location>
</feature>
<accession>X0VUJ8</accession>
<organism evidence="2">
    <name type="scientific">marine sediment metagenome</name>
    <dbReference type="NCBI Taxonomy" id="412755"/>
    <lineage>
        <taxon>unclassified sequences</taxon>
        <taxon>metagenomes</taxon>
        <taxon>ecological metagenomes</taxon>
    </lineage>
</organism>
<feature type="compositionally biased region" description="Basic and acidic residues" evidence="1">
    <location>
        <begin position="169"/>
        <end position="189"/>
    </location>
</feature>
<evidence type="ECO:0000256" key="1">
    <source>
        <dbReference type="SAM" id="MobiDB-lite"/>
    </source>
</evidence>
<gene>
    <name evidence="2" type="ORF">S01H1_55890</name>
</gene>
<comment type="caution">
    <text evidence="2">The sequence shown here is derived from an EMBL/GenBank/DDBJ whole genome shotgun (WGS) entry which is preliminary data.</text>
</comment>
<evidence type="ECO:0000313" key="2">
    <source>
        <dbReference type="EMBL" id="GAG14812.1"/>
    </source>
</evidence>
<dbReference type="EMBL" id="BARS01036349">
    <property type="protein sequence ID" value="GAG14812.1"/>
    <property type="molecule type" value="Genomic_DNA"/>
</dbReference>
<name>X0VUJ8_9ZZZZ</name>
<feature type="compositionally biased region" description="Basic residues" evidence="1">
    <location>
        <begin position="135"/>
        <end position="168"/>
    </location>
</feature>
<feature type="compositionally biased region" description="Basic residues" evidence="1">
    <location>
        <begin position="26"/>
        <end position="37"/>
    </location>
</feature>
<dbReference type="AlphaFoldDB" id="X0VUJ8"/>
<feature type="region of interest" description="Disordered" evidence="1">
    <location>
        <begin position="123"/>
        <end position="195"/>
    </location>
</feature>
<reference evidence="2" key="1">
    <citation type="journal article" date="2014" name="Front. Microbiol.">
        <title>High frequency of phylogenetically diverse reductive dehalogenase-homologous genes in deep subseafloor sedimentary metagenomes.</title>
        <authorList>
            <person name="Kawai M."/>
            <person name="Futagami T."/>
            <person name="Toyoda A."/>
            <person name="Takaki Y."/>
            <person name="Nishi S."/>
            <person name="Hori S."/>
            <person name="Arai W."/>
            <person name="Tsubouchi T."/>
            <person name="Morono Y."/>
            <person name="Uchiyama I."/>
            <person name="Ito T."/>
            <person name="Fujiyama A."/>
            <person name="Inagaki F."/>
            <person name="Takami H."/>
        </authorList>
    </citation>
    <scope>NUCLEOTIDE SEQUENCE</scope>
    <source>
        <strain evidence="2">Expedition CK06-06</strain>
    </source>
</reference>